<keyword evidence="1" id="KW-0732">Signal</keyword>
<sequence length="241" mass="25621">MSSTDSSRVFLRMRNVSIALAPIAALSLAGAAQSAELPTPDLEWQIGVATENVAKGLGKSGGDPSVSGSVGASLGAFYAEFSGSTVELGGGADSELVTTVGYAPEIGGFEFDFSAMHKVFTGTVPGYDDRFMEYQADVSRDVGPVGVRLRANYTPDGSGSMEDAWWFETQASYALGARTRASVAVGERVSDTSAEYTAWNVGVKHKLTRQLAADVRWYDTDQHDLGDRYEGRLVGALTYAF</sequence>
<dbReference type="SUPFAM" id="SSF56935">
    <property type="entry name" value="Porins"/>
    <property type="match status" value="1"/>
</dbReference>
<dbReference type="NCBIfam" id="TIGR02001">
    <property type="entry name" value="gcw_chp"/>
    <property type="match status" value="1"/>
</dbReference>
<dbReference type="InterPro" id="IPR010239">
    <property type="entry name" value="CHP02001"/>
</dbReference>
<dbReference type="Pfam" id="PF09694">
    <property type="entry name" value="Gcw_chp"/>
    <property type="match status" value="1"/>
</dbReference>
<dbReference type="STRING" id="871741.SAMN05192570_3091"/>
<accession>A0A1I6TB96</accession>
<feature type="chain" id="PRO_5011505252" description="Outer membrane protein beta-barrel domain-containing protein" evidence="1">
    <location>
        <begin position="35"/>
        <end position="241"/>
    </location>
</feature>
<gene>
    <name evidence="2" type="ORF">SAMN05192570_3091</name>
</gene>
<evidence type="ECO:0000313" key="2">
    <source>
        <dbReference type="EMBL" id="SFS86479.1"/>
    </source>
</evidence>
<evidence type="ECO:0000313" key="3">
    <source>
        <dbReference type="Proteomes" id="UP000198788"/>
    </source>
</evidence>
<dbReference type="AlphaFoldDB" id="A0A1I6TB96"/>
<keyword evidence="3" id="KW-1185">Reference proteome</keyword>
<name>A0A1I6TB96_9CAUL</name>
<reference evidence="3" key="1">
    <citation type="submission" date="2016-10" db="EMBL/GenBank/DDBJ databases">
        <authorList>
            <person name="Varghese N."/>
            <person name="Submissions S."/>
        </authorList>
    </citation>
    <scope>NUCLEOTIDE SEQUENCE [LARGE SCALE GENOMIC DNA]</scope>
    <source>
        <strain evidence="3">CGMCC 1.10683</strain>
    </source>
</reference>
<evidence type="ECO:0000256" key="1">
    <source>
        <dbReference type="SAM" id="SignalP"/>
    </source>
</evidence>
<organism evidence="2 3">
    <name type="scientific">Brevundimonas viscosa</name>
    <dbReference type="NCBI Taxonomy" id="871741"/>
    <lineage>
        <taxon>Bacteria</taxon>
        <taxon>Pseudomonadati</taxon>
        <taxon>Pseudomonadota</taxon>
        <taxon>Alphaproteobacteria</taxon>
        <taxon>Caulobacterales</taxon>
        <taxon>Caulobacteraceae</taxon>
        <taxon>Brevundimonas</taxon>
    </lineage>
</organism>
<proteinExistence type="predicted"/>
<evidence type="ECO:0008006" key="4">
    <source>
        <dbReference type="Google" id="ProtNLM"/>
    </source>
</evidence>
<dbReference type="InterPro" id="IPR023614">
    <property type="entry name" value="Porin_dom_sf"/>
</dbReference>
<protein>
    <recommendedName>
        <fullName evidence="4">Outer membrane protein beta-barrel domain-containing protein</fullName>
    </recommendedName>
</protein>
<feature type="signal peptide" evidence="1">
    <location>
        <begin position="1"/>
        <end position="34"/>
    </location>
</feature>
<dbReference type="Proteomes" id="UP000198788">
    <property type="component" value="Unassembled WGS sequence"/>
</dbReference>
<dbReference type="Gene3D" id="2.40.160.10">
    <property type="entry name" value="Porin"/>
    <property type="match status" value="1"/>
</dbReference>
<dbReference type="EMBL" id="FOZV01000009">
    <property type="protein sequence ID" value="SFS86479.1"/>
    <property type="molecule type" value="Genomic_DNA"/>
</dbReference>
<dbReference type="RefSeq" id="WP_245777282.1">
    <property type="nucleotide sequence ID" value="NZ_FOZV01000009.1"/>
</dbReference>